<dbReference type="InterPro" id="IPR000843">
    <property type="entry name" value="HTH_LacI"/>
</dbReference>
<dbReference type="SUPFAM" id="SSF53822">
    <property type="entry name" value="Periplasmic binding protein-like I"/>
    <property type="match status" value="1"/>
</dbReference>
<evidence type="ECO:0000313" key="6">
    <source>
        <dbReference type="Proteomes" id="UP001057702"/>
    </source>
</evidence>
<comment type="caution">
    <text evidence="5">The sequence shown here is derived from an EMBL/GenBank/DDBJ whole genome shotgun (WGS) entry which is preliminary data.</text>
</comment>
<dbReference type="InterPro" id="IPR046335">
    <property type="entry name" value="LacI/GalR-like_sensor"/>
</dbReference>
<keyword evidence="1" id="KW-0805">Transcription regulation</keyword>
<dbReference type="PANTHER" id="PTHR30146">
    <property type="entry name" value="LACI-RELATED TRANSCRIPTIONAL REPRESSOR"/>
    <property type="match status" value="1"/>
</dbReference>
<dbReference type="Gene3D" id="1.10.260.40">
    <property type="entry name" value="lambda repressor-like DNA-binding domains"/>
    <property type="match status" value="1"/>
</dbReference>
<dbReference type="InterPro" id="IPR028082">
    <property type="entry name" value="Peripla_BP_I"/>
</dbReference>
<keyword evidence="3" id="KW-0804">Transcription</keyword>
<dbReference type="SUPFAM" id="SSF47413">
    <property type="entry name" value="lambda repressor-like DNA-binding domains"/>
    <property type="match status" value="1"/>
</dbReference>
<dbReference type="PANTHER" id="PTHR30146:SF155">
    <property type="entry name" value="ALANINE RACEMASE"/>
    <property type="match status" value="1"/>
</dbReference>
<gene>
    <name evidence="5" type="ORF">NGB36_09850</name>
</gene>
<keyword evidence="6" id="KW-1185">Reference proteome</keyword>
<dbReference type="Gene3D" id="3.40.50.2300">
    <property type="match status" value="2"/>
</dbReference>
<dbReference type="CDD" id="cd06267">
    <property type="entry name" value="PBP1_LacI_sugar_binding-like"/>
    <property type="match status" value="1"/>
</dbReference>
<name>A0ABT1PTA0_9ACTN</name>
<proteinExistence type="predicted"/>
<evidence type="ECO:0000313" key="5">
    <source>
        <dbReference type="EMBL" id="MCQ4080895.1"/>
    </source>
</evidence>
<dbReference type="Pfam" id="PF13377">
    <property type="entry name" value="Peripla_BP_3"/>
    <property type="match status" value="1"/>
</dbReference>
<dbReference type="PROSITE" id="PS50932">
    <property type="entry name" value="HTH_LACI_2"/>
    <property type="match status" value="1"/>
</dbReference>
<evidence type="ECO:0000256" key="1">
    <source>
        <dbReference type="ARBA" id="ARBA00023015"/>
    </source>
</evidence>
<protein>
    <submittedName>
        <fullName evidence="5">LacI family transcriptional regulator</fullName>
    </submittedName>
</protein>
<feature type="domain" description="HTH lacI-type" evidence="4">
    <location>
        <begin position="6"/>
        <end position="60"/>
    </location>
</feature>
<sequence>MAQGRVTIVDVASRAGVSKSAVSFALNGRPGLAEETRQRILDVAREMGWSPSQRGRSLAVSRAFAVGLILARAPELIGSDPFYPSFIAGAEAVLSKSGYSLLLQVLDDPAREADAYHRLATEGRVDGVFLSDMRHGDPRIAMLTELGLPAVTLNRSNISSPFPAVCLDDNAPGITVATRHLIELGHRRIAHVTGPVEFMHAVRRRDAWGAALADAGVPEGPVVVSDFTASGGAAATRELLSLEEPPTAIVYANDLMAMAGMVVAQDLGFPVPQRLSVTGFDDTELAAYVSPALTTVRTSPFAWGQHAAQTLLQFIDAGSAPDVELDSPELVIRTSTARPLEPPLT</sequence>
<dbReference type="CDD" id="cd01392">
    <property type="entry name" value="HTH_LacI"/>
    <property type="match status" value="1"/>
</dbReference>
<dbReference type="RefSeq" id="WP_255919800.1">
    <property type="nucleotide sequence ID" value="NZ_JANFNG010000005.1"/>
</dbReference>
<dbReference type="SMART" id="SM00354">
    <property type="entry name" value="HTH_LACI"/>
    <property type="match status" value="1"/>
</dbReference>
<evidence type="ECO:0000256" key="3">
    <source>
        <dbReference type="ARBA" id="ARBA00023163"/>
    </source>
</evidence>
<dbReference type="Pfam" id="PF00356">
    <property type="entry name" value="LacI"/>
    <property type="match status" value="1"/>
</dbReference>
<dbReference type="PROSITE" id="PS00356">
    <property type="entry name" value="HTH_LACI_1"/>
    <property type="match status" value="1"/>
</dbReference>
<keyword evidence="2" id="KW-0238">DNA-binding</keyword>
<reference evidence="5" key="1">
    <citation type="submission" date="2022-06" db="EMBL/GenBank/DDBJ databases">
        <title>Draft genome sequence of Streptomyces sp. RB6PN25 isolated from peat swamp forest in Thailand.</title>
        <authorList>
            <person name="Duangmal K."/>
            <person name="Klaysubun C."/>
        </authorList>
    </citation>
    <scope>NUCLEOTIDE SEQUENCE</scope>
    <source>
        <strain evidence="5">RB6PN25</strain>
    </source>
</reference>
<organism evidence="5 6">
    <name type="scientific">Streptomyces humicola</name>
    <dbReference type="NCBI Taxonomy" id="2953240"/>
    <lineage>
        <taxon>Bacteria</taxon>
        <taxon>Bacillati</taxon>
        <taxon>Actinomycetota</taxon>
        <taxon>Actinomycetes</taxon>
        <taxon>Kitasatosporales</taxon>
        <taxon>Streptomycetaceae</taxon>
        <taxon>Streptomyces</taxon>
    </lineage>
</organism>
<dbReference type="InterPro" id="IPR010982">
    <property type="entry name" value="Lambda_DNA-bd_dom_sf"/>
</dbReference>
<evidence type="ECO:0000256" key="2">
    <source>
        <dbReference type="ARBA" id="ARBA00023125"/>
    </source>
</evidence>
<accession>A0ABT1PTA0</accession>
<evidence type="ECO:0000259" key="4">
    <source>
        <dbReference type="PROSITE" id="PS50932"/>
    </source>
</evidence>
<dbReference type="Proteomes" id="UP001057702">
    <property type="component" value="Unassembled WGS sequence"/>
</dbReference>
<dbReference type="EMBL" id="JANFNG010000005">
    <property type="protein sequence ID" value="MCQ4080895.1"/>
    <property type="molecule type" value="Genomic_DNA"/>
</dbReference>